<keyword evidence="1 3" id="KW-0647">Proteasome</keyword>
<keyword evidence="3" id="KW-0539">Nucleus</keyword>
<evidence type="ECO:0000256" key="3">
    <source>
        <dbReference type="RuleBase" id="RU004203"/>
    </source>
</evidence>
<keyword evidence="3" id="KW-0963">Cytoplasm</keyword>
<gene>
    <name evidence="4" type="ORF">PPRIM_AZ9-3.1.T0060031</name>
</gene>
<dbReference type="AlphaFoldDB" id="A0A8S1JQS3"/>
<dbReference type="EMBL" id="CAJJDM010000003">
    <property type="protein sequence ID" value="CAD8043949.1"/>
    <property type="molecule type" value="Genomic_DNA"/>
</dbReference>
<organism evidence="4 5">
    <name type="scientific">Paramecium primaurelia</name>
    <dbReference type="NCBI Taxonomy" id="5886"/>
    <lineage>
        <taxon>Eukaryota</taxon>
        <taxon>Sar</taxon>
        <taxon>Alveolata</taxon>
        <taxon>Ciliophora</taxon>
        <taxon>Intramacronucleata</taxon>
        <taxon>Oligohymenophorea</taxon>
        <taxon>Peniculida</taxon>
        <taxon>Parameciidae</taxon>
        <taxon>Paramecium</taxon>
    </lineage>
</organism>
<evidence type="ECO:0000313" key="4">
    <source>
        <dbReference type="EMBL" id="CAD8043949.1"/>
    </source>
</evidence>
<keyword evidence="5" id="KW-1185">Reference proteome</keyword>
<dbReference type="InterPro" id="IPR016050">
    <property type="entry name" value="Proteasome_bsu_CS"/>
</dbReference>
<evidence type="ECO:0000256" key="2">
    <source>
        <dbReference type="ARBA" id="ARBA00023145"/>
    </source>
</evidence>
<dbReference type="Pfam" id="PF00227">
    <property type="entry name" value="Proteasome"/>
    <property type="match status" value="1"/>
</dbReference>
<dbReference type="PROSITE" id="PS00854">
    <property type="entry name" value="PROTEASOME_BETA_1"/>
    <property type="match status" value="1"/>
</dbReference>
<dbReference type="PROSITE" id="PS51476">
    <property type="entry name" value="PROTEASOME_BETA_2"/>
    <property type="match status" value="1"/>
</dbReference>
<evidence type="ECO:0000313" key="5">
    <source>
        <dbReference type="Proteomes" id="UP000688137"/>
    </source>
</evidence>
<dbReference type="GO" id="GO:0005737">
    <property type="term" value="C:cytoplasm"/>
    <property type="evidence" value="ECO:0007669"/>
    <property type="project" value="UniProtKB-SubCell"/>
</dbReference>
<comment type="similarity">
    <text evidence="3">Belongs to the peptidase T1B family.</text>
</comment>
<dbReference type="Proteomes" id="UP000688137">
    <property type="component" value="Unassembled WGS sequence"/>
</dbReference>
<keyword evidence="2" id="KW-0865">Zymogen</keyword>
<name>A0A8S1JQS3_PARPR</name>
<reference evidence="4" key="1">
    <citation type="submission" date="2021-01" db="EMBL/GenBank/DDBJ databases">
        <authorList>
            <consortium name="Genoscope - CEA"/>
            <person name="William W."/>
        </authorList>
    </citation>
    <scope>NUCLEOTIDE SEQUENCE</scope>
</reference>
<comment type="subcellular location">
    <subcellularLocation>
        <location evidence="3">Cytoplasm</location>
    </subcellularLocation>
    <subcellularLocation>
        <location evidence="3">Nucleus</location>
    </subcellularLocation>
</comment>
<proteinExistence type="inferred from homology"/>
<evidence type="ECO:0000256" key="1">
    <source>
        <dbReference type="ARBA" id="ARBA00022942"/>
    </source>
</evidence>
<dbReference type="PANTHER" id="PTHR32194:SF3">
    <property type="entry name" value="PROTEASOME SUBUNIT BETA"/>
    <property type="match status" value="1"/>
</dbReference>
<dbReference type="GO" id="GO:0051603">
    <property type="term" value="P:proteolysis involved in protein catabolic process"/>
    <property type="evidence" value="ECO:0007669"/>
    <property type="project" value="InterPro"/>
</dbReference>
<sequence length="275" mass="30251">MIDFDPSSFGLAHTYQKEDKDEINTLALPSAPQVIYKTLNGPTQINGGNKLNNFKHGTTTLGFVFKEGILLAVDSRASMGSFLSSEQVRKVIEINEYLLGTMAGGAADCQYWLAYLANHCRTYELKNGSKLSVAAASKFLQGILIGYRNSGLSMGCMIAGTDTTGQHLYYIDNDGMRLKGDIFSVGSGSTYAYGVLDNHYRYEMSLNEAVELGIRAIYHATHRDTASGGVVRVYHIHQNGWTKVHDGIDVVDLHYQFAQQKGLVGDGDEAKQRLF</sequence>
<dbReference type="InterPro" id="IPR001353">
    <property type="entry name" value="Proteasome_sua/b"/>
</dbReference>
<dbReference type="FunFam" id="3.60.20.10:FF:000136">
    <property type="entry name" value="Proteasome subunit beta"/>
    <property type="match status" value="1"/>
</dbReference>
<accession>A0A8S1JQS3</accession>
<comment type="subunit">
    <text evidence="3">Component of the proteasome complex.</text>
</comment>
<comment type="caution">
    <text evidence="4">The sequence shown here is derived from an EMBL/GenBank/DDBJ whole genome shotgun (WGS) entry which is preliminary data.</text>
</comment>
<comment type="function">
    <text evidence="3">Component of the proteasome, a multicatalytic proteinase complex which is characterized by its ability to cleave peptides with Arg, Phe, Tyr, Leu, and Glu adjacent to the leaving group at neutral or slightly basic pH. The proteasome has an ATP-dependent proteolytic activity.</text>
</comment>
<dbReference type="OMA" id="NLGMAMQ"/>
<dbReference type="GO" id="GO:0005634">
    <property type="term" value="C:nucleus"/>
    <property type="evidence" value="ECO:0007669"/>
    <property type="project" value="UniProtKB-SubCell"/>
</dbReference>
<dbReference type="CDD" id="cd03761">
    <property type="entry name" value="proteasome_beta_type_5"/>
    <property type="match status" value="1"/>
</dbReference>
<dbReference type="GO" id="GO:0005839">
    <property type="term" value="C:proteasome core complex"/>
    <property type="evidence" value="ECO:0007669"/>
    <property type="project" value="InterPro"/>
</dbReference>
<dbReference type="PANTHER" id="PTHR32194">
    <property type="entry name" value="METALLOPROTEASE TLDD"/>
    <property type="match status" value="1"/>
</dbReference>
<protein>
    <recommendedName>
        <fullName evidence="3">Proteasome subunit beta</fullName>
    </recommendedName>
</protein>
<dbReference type="InterPro" id="IPR023333">
    <property type="entry name" value="Proteasome_suB-type"/>
</dbReference>